<dbReference type="AlphaFoldDB" id="A0A814LQB3"/>
<sequence length="471" mass="55073">MSQGIEIELTEYEKTFVNAFILGEFIVMGTSFISDRETNFKLNKLLVRNALVYLQKRHPYLNAYLKIQKSENLMHLIIPYEDRSHKIDLEWLDLTNEIVDHDKLKKELAKSNSIYFKYDNKDLLWKVQIIEYLENGKFSYLINLIANLAITDGMNICALSVEITNIINSLIDERECEEMRVKLEPLKDMYTLCKETGIFKKAHLEAIQKFNQPEFAKFILPKEFSSEKNGFNLTFFKMNSDLTEKILAKCKLTNIRITGYLQTIFLYAIRDLYLENNLKFPQRITVEIAASLRVRYVPNVDFSSCGFHTSVSVFSLDNEKYGNYVNFWQDAEYIHNLVQLNTSIETGSLFSISHDFKIHKEMNEIFAKNSYEEACKILNSSKVNDFVLSNLGAYINERVKESGGKFSVNELYCTDHTKPSFFPSIVAHVIYWKGQMMFQIGSNNLYFSEKYFDRFEKLVKENIDKSVNFCF</sequence>
<evidence type="ECO:0008006" key="3">
    <source>
        <dbReference type="Google" id="ProtNLM"/>
    </source>
</evidence>
<protein>
    <recommendedName>
        <fullName evidence="3">Condensation domain-containing protein</fullName>
    </recommendedName>
</protein>
<gene>
    <name evidence="1" type="ORF">OXX778_LOCUS19637</name>
</gene>
<dbReference type="InterPro" id="IPR052058">
    <property type="entry name" value="Alcohol_O-acetyltransferase"/>
</dbReference>
<dbReference type="Proteomes" id="UP000663879">
    <property type="component" value="Unassembled WGS sequence"/>
</dbReference>
<dbReference type="PANTHER" id="PTHR28037">
    <property type="entry name" value="ALCOHOL O-ACETYLTRANSFERASE 1-RELATED"/>
    <property type="match status" value="1"/>
</dbReference>
<evidence type="ECO:0000313" key="2">
    <source>
        <dbReference type="Proteomes" id="UP000663879"/>
    </source>
</evidence>
<proteinExistence type="predicted"/>
<accession>A0A814LQB3</accession>
<reference evidence="1" key="1">
    <citation type="submission" date="2021-02" db="EMBL/GenBank/DDBJ databases">
        <authorList>
            <person name="Nowell W R."/>
        </authorList>
    </citation>
    <scope>NUCLEOTIDE SEQUENCE</scope>
    <source>
        <strain evidence="1">Ploen Becks lab</strain>
    </source>
</reference>
<organism evidence="1 2">
    <name type="scientific">Brachionus calyciflorus</name>
    <dbReference type="NCBI Taxonomy" id="104777"/>
    <lineage>
        <taxon>Eukaryota</taxon>
        <taxon>Metazoa</taxon>
        <taxon>Spiralia</taxon>
        <taxon>Gnathifera</taxon>
        <taxon>Rotifera</taxon>
        <taxon>Eurotatoria</taxon>
        <taxon>Monogononta</taxon>
        <taxon>Pseudotrocha</taxon>
        <taxon>Ploima</taxon>
        <taxon>Brachionidae</taxon>
        <taxon>Brachionus</taxon>
    </lineage>
</organism>
<comment type="caution">
    <text evidence="1">The sequence shown here is derived from an EMBL/GenBank/DDBJ whole genome shotgun (WGS) entry which is preliminary data.</text>
</comment>
<evidence type="ECO:0000313" key="1">
    <source>
        <dbReference type="EMBL" id="CAF1068933.1"/>
    </source>
</evidence>
<name>A0A814LQB3_9BILA</name>
<dbReference type="EMBL" id="CAJNOC010006056">
    <property type="protein sequence ID" value="CAF1068933.1"/>
    <property type="molecule type" value="Genomic_DNA"/>
</dbReference>
<dbReference type="PANTHER" id="PTHR28037:SF1">
    <property type="entry name" value="ALCOHOL O-ACETYLTRANSFERASE 1-RELATED"/>
    <property type="match status" value="1"/>
</dbReference>
<keyword evidence="2" id="KW-1185">Reference proteome</keyword>